<proteinExistence type="predicted"/>
<keyword evidence="1" id="KW-0732">Signal</keyword>
<reference evidence="2 3" key="1">
    <citation type="journal article" date="2019" name="J. Hered.">
        <title>An Improved Genome Assembly for Drosophila navojoa, the Basal Species in the mojavensis Cluster.</title>
        <authorList>
            <person name="Vanderlinde T."/>
            <person name="Dupim E.G."/>
            <person name="Nazario-Yepiz N.O."/>
            <person name="Carvalho A.B."/>
        </authorList>
    </citation>
    <scope>NUCLEOTIDE SEQUENCE [LARGE SCALE GENOMIC DNA]</scope>
    <source>
        <strain evidence="2">Navoj_Jal97</strain>
        <tissue evidence="2">Whole organism</tissue>
    </source>
</reference>
<name>A0A484BUN7_DRONA</name>
<feature type="chain" id="PRO_5019859601" evidence="1">
    <location>
        <begin position="21"/>
        <end position="105"/>
    </location>
</feature>
<gene>
    <name evidence="2" type="ORF">AWZ03_002055</name>
</gene>
<evidence type="ECO:0000256" key="1">
    <source>
        <dbReference type="SAM" id="SignalP"/>
    </source>
</evidence>
<feature type="signal peptide" evidence="1">
    <location>
        <begin position="1"/>
        <end position="20"/>
    </location>
</feature>
<dbReference type="Proteomes" id="UP000295192">
    <property type="component" value="Unassembled WGS sequence"/>
</dbReference>
<accession>A0A484BUN7</accession>
<sequence>MLTIQLLPLLLLLLPDTLLAITGRNANKVLTVDKLTWRQLVFYQSRWPQRRRFITTPEPGTQPDPPKLRKVYPCYCYRPPQPGQRTTEHYEKYMIEPKDIFILNK</sequence>
<dbReference type="EMBL" id="LSRL02000008">
    <property type="protein sequence ID" value="TDG51595.1"/>
    <property type="molecule type" value="Genomic_DNA"/>
</dbReference>
<evidence type="ECO:0000313" key="3">
    <source>
        <dbReference type="Proteomes" id="UP000295192"/>
    </source>
</evidence>
<evidence type="ECO:0000313" key="2">
    <source>
        <dbReference type="EMBL" id="TDG51595.1"/>
    </source>
</evidence>
<organism evidence="2 3">
    <name type="scientific">Drosophila navojoa</name>
    <name type="common">Fruit fly</name>
    <dbReference type="NCBI Taxonomy" id="7232"/>
    <lineage>
        <taxon>Eukaryota</taxon>
        <taxon>Metazoa</taxon>
        <taxon>Ecdysozoa</taxon>
        <taxon>Arthropoda</taxon>
        <taxon>Hexapoda</taxon>
        <taxon>Insecta</taxon>
        <taxon>Pterygota</taxon>
        <taxon>Neoptera</taxon>
        <taxon>Endopterygota</taxon>
        <taxon>Diptera</taxon>
        <taxon>Brachycera</taxon>
        <taxon>Muscomorpha</taxon>
        <taxon>Ephydroidea</taxon>
        <taxon>Drosophilidae</taxon>
        <taxon>Drosophila</taxon>
    </lineage>
</organism>
<keyword evidence="3" id="KW-1185">Reference proteome</keyword>
<comment type="caution">
    <text evidence="2">The sequence shown here is derived from an EMBL/GenBank/DDBJ whole genome shotgun (WGS) entry which is preliminary data.</text>
</comment>
<dbReference type="AlphaFoldDB" id="A0A484BUN7"/>
<protein>
    <submittedName>
        <fullName evidence="2">Uncharacterized protein</fullName>
    </submittedName>
</protein>
<dbReference type="OMA" id="MVYPCYC"/>